<dbReference type="GO" id="GO:0016757">
    <property type="term" value="F:glycosyltransferase activity"/>
    <property type="evidence" value="ECO:0007669"/>
    <property type="project" value="UniProtKB-KW"/>
</dbReference>
<keyword evidence="7 8" id="KW-0472">Membrane</keyword>
<keyword evidence="11" id="KW-1185">Reference proteome</keyword>
<comment type="subcellular location">
    <subcellularLocation>
        <location evidence="1">Cell membrane</location>
        <topology evidence="1">Multi-pass membrane protein</topology>
    </subcellularLocation>
</comment>
<accession>A0ABW3UXS0</accession>
<dbReference type="Proteomes" id="UP001597180">
    <property type="component" value="Unassembled WGS sequence"/>
</dbReference>
<protein>
    <submittedName>
        <fullName evidence="10">ArnT family glycosyltransferase</fullName>
        <ecNumber evidence="10">2.4.-.-</ecNumber>
    </submittedName>
</protein>
<feature type="transmembrane region" description="Helical" evidence="8">
    <location>
        <begin position="322"/>
        <end position="341"/>
    </location>
</feature>
<evidence type="ECO:0000256" key="2">
    <source>
        <dbReference type="ARBA" id="ARBA00022475"/>
    </source>
</evidence>
<feature type="transmembrane region" description="Helical" evidence="8">
    <location>
        <begin position="348"/>
        <end position="369"/>
    </location>
</feature>
<evidence type="ECO:0000256" key="8">
    <source>
        <dbReference type="SAM" id="Phobius"/>
    </source>
</evidence>
<feature type="transmembrane region" description="Helical" evidence="8">
    <location>
        <begin position="299"/>
        <end position="316"/>
    </location>
</feature>
<sequence length="473" mass="54144">MDRKQYRTWVIPLLLLLFIAALRIPSLGNSPYEYDSWRQSDTESIAIHFLEDRMNPLYPQLSYDGPLPNYVQLEFQVTTTLIAILYHLFGHHYALARAVPLCFFLGSACFLYLIAKHYYSVPTARMAMLIYGILPINVLYSRAIMPESAALFFMLGAFYFFTRWMNDKRLMMLGLACGFTALAISQKIPAVFVGIPMVWMAVKEYRLRCFQQWELWLFACLSLLPPYLYFQWLGTVAEFPFVSGIATKHILPSLFTSFASGEALHFFARELPKAFTWYGIVLFLAGLITVNWRKESPVGVWAIAMLVELFIIVATIQFDYYLILIGPLVALFSGIMLMSFWNRLTGRLMAIVVIALMGWQTYGITAPLLTNQHTVLLRQAEVVQALTGKHDLIVVGTDDPSLLNASQRNGWRVGNTIPKDTKAELRYFVRMGAKYFVPLRGHIDGDDGSLKQYLDEKYTLMEVKDGYSIYKLQ</sequence>
<feature type="transmembrane region" description="Helical" evidence="8">
    <location>
        <begin position="215"/>
        <end position="237"/>
    </location>
</feature>
<name>A0ABW3UXS0_9BACL</name>
<dbReference type="InterPro" id="IPR050297">
    <property type="entry name" value="LipidA_mod_glycosyltrf_83"/>
</dbReference>
<evidence type="ECO:0000259" key="9">
    <source>
        <dbReference type="Pfam" id="PF02366"/>
    </source>
</evidence>
<keyword evidence="2" id="KW-1003">Cell membrane</keyword>
<evidence type="ECO:0000313" key="10">
    <source>
        <dbReference type="EMBL" id="MFD1224280.1"/>
    </source>
</evidence>
<feature type="transmembrane region" description="Helical" evidence="8">
    <location>
        <begin position="101"/>
        <end position="119"/>
    </location>
</feature>
<dbReference type="EC" id="2.4.-.-" evidence="10"/>
<evidence type="ECO:0000256" key="3">
    <source>
        <dbReference type="ARBA" id="ARBA00022676"/>
    </source>
</evidence>
<gene>
    <name evidence="10" type="ORF">ACFQ4B_29660</name>
</gene>
<evidence type="ECO:0000256" key="5">
    <source>
        <dbReference type="ARBA" id="ARBA00022692"/>
    </source>
</evidence>
<feature type="domain" description="ArnT-like N-terminal" evidence="9">
    <location>
        <begin position="77"/>
        <end position="232"/>
    </location>
</feature>
<evidence type="ECO:0000256" key="6">
    <source>
        <dbReference type="ARBA" id="ARBA00022989"/>
    </source>
</evidence>
<evidence type="ECO:0000256" key="1">
    <source>
        <dbReference type="ARBA" id="ARBA00004651"/>
    </source>
</evidence>
<feature type="transmembrane region" description="Helical" evidence="8">
    <location>
        <begin position="173"/>
        <end position="195"/>
    </location>
</feature>
<keyword evidence="5 8" id="KW-0812">Transmembrane</keyword>
<feature type="transmembrane region" description="Helical" evidence="8">
    <location>
        <begin position="139"/>
        <end position="161"/>
    </location>
</feature>
<keyword evidence="3 10" id="KW-0328">Glycosyltransferase</keyword>
<keyword evidence="4 10" id="KW-0808">Transferase</keyword>
<dbReference type="EMBL" id="JBHTLU010000043">
    <property type="protein sequence ID" value="MFD1224280.1"/>
    <property type="molecule type" value="Genomic_DNA"/>
</dbReference>
<organism evidence="10 11">
    <name type="scientific">Paenibacillus vulneris</name>
    <dbReference type="NCBI Taxonomy" id="1133364"/>
    <lineage>
        <taxon>Bacteria</taxon>
        <taxon>Bacillati</taxon>
        <taxon>Bacillota</taxon>
        <taxon>Bacilli</taxon>
        <taxon>Bacillales</taxon>
        <taxon>Paenibacillaceae</taxon>
        <taxon>Paenibacillus</taxon>
    </lineage>
</organism>
<dbReference type="RefSeq" id="WP_345590586.1">
    <property type="nucleotide sequence ID" value="NZ_BAABJG010000023.1"/>
</dbReference>
<dbReference type="Pfam" id="PF02366">
    <property type="entry name" value="PMT"/>
    <property type="match status" value="1"/>
</dbReference>
<reference evidence="11" key="1">
    <citation type="journal article" date="2019" name="Int. J. Syst. Evol. Microbiol.">
        <title>The Global Catalogue of Microorganisms (GCM) 10K type strain sequencing project: providing services to taxonomists for standard genome sequencing and annotation.</title>
        <authorList>
            <consortium name="The Broad Institute Genomics Platform"/>
            <consortium name="The Broad Institute Genome Sequencing Center for Infectious Disease"/>
            <person name="Wu L."/>
            <person name="Ma J."/>
        </authorList>
    </citation>
    <scope>NUCLEOTIDE SEQUENCE [LARGE SCALE GENOMIC DNA]</scope>
    <source>
        <strain evidence="11">CCUG 53270</strain>
    </source>
</reference>
<evidence type="ECO:0000256" key="4">
    <source>
        <dbReference type="ARBA" id="ARBA00022679"/>
    </source>
</evidence>
<comment type="caution">
    <text evidence="10">The sequence shown here is derived from an EMBL/GenBank/DDBJ whole genome shotgun (WGS) entry which is preliminary data.</text>
</comment>
<evidence type="ECO:0000313" key="11">
    <source>
        <dbReference type="Proteomes" id="UP001597180"/>
    </source>
</evidence>
<dbReference type="PANTHER" id="PTHR33908">
    <property type="entry name" value="MANNOSYLTRANSFERASE YKCB-RELATED"/>
    <property type="match status" value="1"/>
</dbReference>
<feature type="transmembrane region" description="Helical" evidence="8">
    <location>
        <begin position="274"/>
        <end position="292"/>
    </location>
</feature>
<proteinExistence type="predicted"/>
<dbReference type="InterPro" id="IPR003342">
    <property type="entry name" value="ArnT-like_N"/>
</dbReference>
<dbReference type="PANTHER" id="PTHR33908:SF11">
    <property type="entry name" value="MEMBRANE PROTEIN"/>
    <property type="match status" value="1"/>
</dbReference>
<keyword evidence="6 8" id="KW-1133">Transmembrane helix</keyword>
<evidence type="ECO:0000256" key="7">
    <source>
        <dbReference type="ARBA" id="ARBA00023136"/>
    </source>
</evidence>